<protein>
    <submittedName>
        <fullName evidence="1">Uncharacterized protein</fullName>
    </submittedName>
</protein>
<organism evidence="1">
    <name type="scientific">hydrothermal vent metagenome</name>
    <dbReference type="NCBI Taxonomy" id="652676"/>
    <lineage>
        <taxon>unclassified sequences</taxon>
        <taxon>metagenomes</taxon>
        <taxon>ecological metagenomes</taxon>
    </lineage>
</organism>
<proteinExistence type="predicted"/>
<evidence type="ECO:0000313" key="1">
    <source>
        <dbReference type="EMBL" id="VAV91724.1"/>
    </source>
</evidence>
<sequence>MNVSSTTGGEKTFSFKWVPERDEYEFVAHQKKGKNVEPWDVFYGKGEPGTTVWVGSEFGEARTEINKDGRWEVKVWFEGAPVGEEFRVVVESSRDDRVVFGFTLKEREQEKEFTANQKYGVSDDAEVWDKFWGTATPGATVWIVSDFGSKEVTTDAKGEWAGKVYFNDVPIGEPFDVVVESSDGGRKVFTFVWLGVGGDQ</sequence>
<dbReference type="EMBL" id="UOEK01000017">
    <property type="protein sequence ID" value="VAV91724.1"/>
    <property type="molecule type" value="Genomic_DNA"/>
</dbReference>
<reference evidence="1" key="1">
    <citation type="submission" date="2018-06" db="EMBL/GenBank/DDBJ databases">
        <authorList>
            <person name="Zhirakovskaya E."/>
        </authorList>
    </citation>
    <scope>NUCLEOTIDE SEQUENCE</scope>
</reference>
<name>A0A3B0REG3_9ZZZZ</name>
<gene>
    <name evidence="1" type="ORF">MNBD_ACTINO02-3159</name>
</gene>
<dbReference type="AlphaFoldDB" id="A0A3B0REG3"/>
<accession>A0A3B0REG3</accession>